<feature type="domain" description="Adenylyl/Guanylyl and SMODS C-terminal sensor" evidence="2">
    <location>
        <begin position="315"/>
        <end position="440"/>
    </location>
</feature>
<gene>
    <name evidence="3" type="ORF">AXFE_11450</name>
</gene>
<evidence type="ECO:0000259" key="2">
    <source>
        <dbReference type="Pfam" id="PF18134"/>
    </source>
</evidence>
<evidence type="ECO:0000256" key="1">
    <source>
        <dbReference type="ARBA" id="ARBA00023118"/>
    </source>
</evidence>
<dbReference type="STRING" id="1280514.AXFE_11450"/>
<name>A0A0D8HLS2_9ACTN</name>
<dbReference type="InterPro" id="IPR040511">
    <property type="entry name" value="AGS_C"/>
</dbReference>
<dbReference type="CDD" id="cd05400">
    <property type="entry name" value="NT_2-5OAS_ClassI-CCAase"/>
    <property type="match status" value="1"/>
</dbReference>
<keyword evidence="1" id="KW-0051">Antiviral defense</keyword>
<sequence>MSVDLGAYFNQFLQNISLGEPQISRMNSAAEAISRFLVQQYGVPSANVFVQGSYANNTVVEPVDGGEYDIDLVAVCVGPNVSSDKALDELETAFRSTALFSDRVTRKQPCVRLEYAHDHVGSFHVDVVPVRWSGQATPPLEAPRREDGWHGTAPAEYTQWCRNQGPLYIRTVMAMKRWRDEQQPVRNAVKSIVLQVLVSQYMPQTGDDASRMAETFKVLHSDLSRLRVPPVVPNPVLPSENLAKRWTAESFNNFVVELKEAVEWATTIQNTTDIMEAADACRELLGNDFPVLSPKDVRLELLDYSHAQTPAQMGWLEAYDSRYQISIKAVVQRGKRGQTRRPLLHDGELLLQGHNLHFKADLVAPNHVDVWWQVANTGGHARSVNELRGEIFKGKNLQGKLIAEDENWESTAYTGSHLIRSLLVRENRVLAVSPWFQVNIYAKGQPFRR</sequence>
<dbReference type="EMBL" id="JXYS01000026">
    <property type="protein sequence ID" value="KJF18046.1"/>
    <property type="molecule type" value="Genomic_DNA"/>
</dbReference>
<dbReference type="InterPro" id="IPR006116">
    <property type="entry name" value="NT_2-5OAS_ClassI-CCAase"/>
</dbReference>
<evidence type="ECO:0000313" key="4">
    <source>
        <dbReference type="Proteomes" id="UP000032360"/>
    </source>
</evidence>
<dbReference type="Pfam" id="PF18134">
    <property type="entry name" value="AGS_C"/>
    <property type="match status" value="1"/>
</dbReference>
<keyword evidence="4" id="KW-1185">Reference proteome</keyword>
<dbReference type="GO" id="GO:0016779">
    <property type="term" value="F:nucleotidyltransferase activity"/>
    <property type="evidence" value="ECO:0007669"/>
    <property type="project" value="InterPro"/>
</dbReference>
<dbReference type="Proteomes" id="UP000032360">
    <property type="component" value="Unassembled WGS sequence"/>
</dbReference>
<reference evidence="3 4" key="1">
    <citation type="submission" date="2015-01" db="EMBL/GenBank/DDBJ databases">
        <title>Draft genome of the acidophilic iron oxidizer Acidithrix ferrooxidans strain Py-F3.</title>
        <authorList>
            <person name="Poehlein A."/>
            <person name="Eisen S."/>
            <person name="Schloemann M."/>
            <person name="Johnson B.D."/>
            <person name="Daniel R."/>
            <person name="Muehling M."/>
        </authorList>
    </citation>
    <scope>NUCLEOTIDE SEQUENCE [LARGE SCALE GENOMIC DNA]</scope>
    <source>
        <strain evidence="3 4">Py-F3</strain>
    </source>
</reference>
<dbReference type="AlphaFoldDB" id="A0A0D8HLS2"/>
<dbReference type="GO" id="GO:0051607">
    <property type="term" value="P:defense response to virus"/>
    <property type="evidence" value="ECO:0007669"/>
    <property type="project" value="UniProtKB-KW"/>
</dbReference>
<protein>
    <recommendedName>
        <fullName evidence="2">Adenylyl/Guanylyl and SMODS C-terminal sensor domain-containing protein</fullName>
    </recommendedName>
</protein>
<organism evidence="3 4">
    <name type="scientific">Acidithrix ferrooxidans</name>
    <dbReference type="NCBI Taxonomy" id="1280514"/>
    <lineage>
        <taxon>Bacteria</taxon>
        <taxon>Bacillati</taxon>
        <taxon>Actinomycetota</taxon>
        <taxon>Acidimicrobiia</taxon>
        <taxon>Acidimicrobiales</taxon>
        <taxon>Acidimicrobiaceae</taxon>
        <taxon>Acidithrix</taxon>
    </lineage>
</organism>
<accession>A0A0D8HLS2</accession>
<evidence type="ECO:0000313" key="3">
    <source>
        <dbReference type="EMBL" id="KJF18046.1"/>
    </source>
</evidence>
<dbReference type="Gene3D" id="3.30.460.10">
    <property type="entry name" value="Beta Polymerase, domain 2"/>
    <property type="match status" value="1"/>
</dbReference>
<dbReference type="InterPro" id="IPR043519">
    <property type="entry name" value="NT_sf"/>
</dbReference>
<dbReference type="Pfam" id="PF18144">
    <property type="entry name" value="SMODS"/>
    <property type="match status" value="1"/>
</dbReference>
<dbReference type="RefSeq" id="WP_052604914.1">
    <property type="nucleotide sequence ID" value="NZ_JXYS01000026.1"/>
</dbReference>
<proteinExistence type="predicted"/>
<dbReference type="SUPFAM" id="SSF81301">
    <property type="entry name" value="Nucleotidyltransferase"/>
    <property type="match status" value="1"/>
</dbReference>
<comment type="caution">
    <text evidence="3">The sequence shown here is derived from an EMBL/GenBank/DDBJ whole genome shotgun (WGS) entry which is preliminary data.</text>
</comment>